<keyword evidence="1" id="KW-0472">Membrane</keyword>
<keyword evidence="1" id="KW-1133">Transmembrane helix</keyword>
<evidence type="ECO:0000256" key="1">
    <source>
        <dbReference type="SAM" id="Phobius"/>
    </source>
</evidence>
<proteinExistence type="predicted"/>
<keyword evidence="1" id="KW-0812">Transmembrane</keyword>
<dbReference type="AlphaFoldDB" id="A0A0B5CMY9"/>
<organism evidence="2 3">
    <name type="scientific">Neisseria elongata subsp. glycolytica ATCC 29315</name>
    <dbReference type="NCBI Taxonomy" id="546263"/>
    <lineage>
        <taxon>Bacteria</taxon>
        <taxon>Pseudomonadati</taxon>
        <taxon>Pseudomonadota</taxon>
        <taxon>Betaproteobacteria</taxon>
        <taxon>Neisseriales</taxon>
        <taxon>Neisseriaceae</taxon>
        <taxon>Neisseria</taxon>
    </lineage>
</organism>
<dbReference type="Proteomes" id="UP000031392">
    <property type="component" value="Chromosome"/>
</dbReference>
<feature type="transmembrane region" description="Helical" evidence="1">
    <location>
        <begin position="7"/>
        <end position="27"/>
    </location>
</feature>
<reference evidence="2 3" key="2">
    <citation type="journal article" date="2015" name="PLoS Genet.">
        <title>Common Cell Shape Evolution of Two Nasopharyngeal Pathogens.</title>
        <authorList>
            <person name="Veyrier F.J."/>
            <person name="Biais N."/>
            <person name="Morales P."/>
            <person name="Belkacem N."/>
            <person name="Guilhen C."/>
            <person name="Ranjeva S."/>
            <person name="Sismeiro O."/>
            <person name="Pehau-Arnaudet G."/>
            <person name="Rocha E.P."/>
            <person name="Werts C."/>
            <person name="Taha M.K."/>
            <person name="Boneca I.G."/>
        </authorList>
    </citation>
    <scope>NUCLEOTIDE SEQUENCE [LARGE SCALE GENOMIC DNA]</scope>
    <source>
        <strain evidence="2 3">ATCC 29315</strain>
    </source>
</reference>
<evidence type="ECO:0000313" key="2">
    <source>
        <dbReference type="EMBL" id="AJE17920.1"/>
    </source>
</evidence>
<dbReference type="EMBL" id="CP007726">
    <property type="protein sequence ID" value="AJE17920.1"/>
    <property type="molecule type" value="Genomic_DNA"/>
</dbReference>
<reference evidence="3" key="1">
    <citation type="submission" date="2014-05" db="EMBL/GenBank/DDBJ databases">
        <title>Complete Genome sequence of Neisseria elongata subsp. glycolytica.</title>
        <authorList>
            <person name="Veyrier F.J."/>
            <person name="Taha M.-K."/>
        </authorList>
    </citation>
    <scope>NUCLEOTIDE SEQUENCE [LARGE SCALE GENOMIC DNA]</scope>
    <source>
        <strain evidence="3">ATCC 29315</strain>
    </source>
</reference>
<evidence type="ECO:0000313" key="3">
    <source>
        <dbReference type="Proteomes" id="UP000031392"/>
    </source>
</evidence>
<keyword evidence="3" id="KW-1185">Reference proteome</keyword>
<sequence>MVWQKLGALVVFDLLYVAVNTVKYLAFPWLGGLSWLDVATCAVVCFSLFFLLPKDYFRAREGTD</sequence>
<dbReference type="KEGG" id="nel:NELON_02875"/>
<feature type="transmembrane region" description="Helical" evidence="1">
    <location>
        <begin position="33"/>
        <end position="52"/>
    </location>
</feature>
<accession>A0A0B5CMY9</accession>
<gene>
    <name evidence="2" type="ORF">NELON_02875</name>
</gene>
<protein>
    <submittedName>
        <fullName evidence="2">Uncharacterized protein</fullName>
    </submittedName>
</protein>
<dbReference type="HOGENOM" id="CLU_2863124_0_0_4"/>
<name>A0A0B5CMY9_NEIEG</name>